<gene>
    <name evidence="1" type="ORF">SAMN02746098_04248</name>
</gene>
<dbReference type="InterPro" id="IPR003749">
    <property type="entry name" value="ThiS/MoaD-like"/>
</dbReference>
<dbReference type="Proteomes" id="UP000183954">
    <property type="component" value="Unassembled WGS sequence"/>
</dbReference>
<proteinExistence type="predicted"/>
<name>A0A1M6BVI3_9FIRM</name>
<evidence type="ECO:0000313" key="2">
    <source>
        <dbReference type="Proteomes" id="UP000183954"/>
    </source>
</evidence>
<accession>A0A1M6BVI3</accession>
<dbReference type="AlphaFoldDB" id="A0A1M6BVI3"/>
<dbReference type="Pfam" id="PF02597">
    <property type="entry name" value="ThiS"/>
    <property type="match status" value="1"/>
</dbReference>
<organism evidence="1 2">
    <name type="scientific">Desulfosporosinus lacus DSM 15449</name>
    <dbReference type="NCBI Taxonomy" id="1121420"/>
    <lineage>
        <taxon>Bacteria</taxon>
        <taxon>Bacillati</taxon>
        <taxon>Bacillota</taxon>
        <taxon>Clostridia</taxon>
        <taxon>Eubacteriales</taxon>
        <taxon>Desulfitobacteriaceae</taxon>
        <taxon>Desulfosporosinus</taxon>
    </lineage>
</organism>
<dbReference type="OrthoDB" id="1798667at2"/>
<dbReference type="SUPFAM" id="SSF54285">
    <property type="entry name" value="MoaD/ThiS"/>
    <property type="match status" value="1"/>
</dbReference>
<reference evidence="2" key="1">
    <citation type="submission" date="2016-11" db="EMBL/GenBank/DDBJ databases">
        <authorList>
            <person name="Varghese N."/>
            <person name="Submissions S."/>
        </authorList>
    </citation>
    <scope>NUCLEOTIDE SEQUENCE [LARGE SCALE GENOMIC DNA]</scope>
    <source>
        <strain evidence="2">DSM 15449</strain>
    </source>
</reference>
<keyword evidence="2" id="KW-1185">Reference proteome</keyword>
<dbReference type="STRING" id="1121420.SAMN02746098_04248"/>
<protein>
    <submittedName>
        <fullName evidence="1">Molybdopterin converting factor, small subunit</fullName>
    </submittedName>
</protein>
<sequence length="82" mass="9116">MITVKFFGLICVDCNIRQLIVKEGTVKQVLNQVMQSCPNISEHRLSQAIMFVNKQHINGKKRFSVLLKDGDELALLSPSSGG</sequence>
<dbReference type="RefSeq" id="WP_073031962.1">
    <property type="nucleotide sequence ID" value="NZ_FQXJ01000019.1"/>
</dbReference>
<dbReference type="EMBL" id="FQXJ01000019">
    <property type="protein sequence ID" value="SHI52770.1"/>
    <property type="molecule type" value="Genomic_DNA"/>
</dbReference>
<evidence type="ECO:0000313" key="1">
    <source>
        <dbReference type="EMBL" id="SHI52770.1"/>
    </source>
</evidence>
<dbReference type="InterPro" id="IPR016155">
    <property type="entry name" value="Mopterin_synth/thiamin_S_b"/>
</dbReference>
<dbReference type="InterPro" id="IPR012675">
    <property type="entry name" value="Beta-grasp_dom_sf"/>
</dbReference>
<dbReference type="CDD" id="cd17040">
    <property type="entry name" value="Ubl_MoaD_like"/>
    <property type="match status" value="1"/>
</dbReference>
<dbReference type="Gene3D" id="3.10.20.30">
    <property type="match status" value="1"/>
</dbReference>